<organism evidence="2 3">
    <name type="scientific">Hymenobacter koreensis</name>
    <dbReference type="NCBI Taxonomy" id="1084523"/>
    <lineage>
        <taxon>Bacteria</taxon>
        <taxon>Pseudomonadati</taxon>
        <taxon>Bacteroidota</taxon>
        <taxon>Cytophagia</taxon>
        <taxon>Cytophagales</taxon>
        <taxon>Hymenobacteraceae</taxon>
        <taxon>Hymenobacter</taxon>
    </lineage>
</organism>
<feature type="region of interest" description="Disordered" evidence="1">
    <location>
        <begin position="1"/>
        <end position="23"/>
    </location>
</feature>
<gene>
    <name evidence="2" type="ORF">GCM10023186_15980</name>
</gene>
<dbReference type="RefSeq" id="WP_345222920.1">
    <property type="nucleotide sequence ID" value="NZ_BAABHA010000002.1"/>
</dbReference>
<sequence length="64" mass="6718">MPNLDVPHSADEEDTVPAAALPQASIPVPAPSVATLDELGLRVGSYIVGKEEDVLLNGHPNILY</sequence>
<evidence type="ECO:0000313" key="2">
    <source>
        <dbReference type="EMBL" id="GAA4378950.1"/>
    </source>
</evidence>
<dbReference type="EMBL" id="BAABHA010000002">
    <property type="protein sequence ID" value="GAA4378950.1"/>
    <property type="molecule type" value="Genomic_DNA"/>
</dbReference>
<name>A0ABP8IXS0_9BACT</name>
<evidence type="ECO:0000313" key="3">
    <source>
        <dbReference type="Proteomes" id="UP001500454"/>
    </source>
</evidence>
<accession>A0ABP8IXS0</accession>
<protein>
    <submittedName>
        <fullName evidence="2">Uncharacterized protein</fullName>
    </submittedName>
</protein>
<comment type="caution">
    <text evidence="2">The sequence shown here is derived from an EMBL/GenBank/DDBJ whole genome shotgun (WGS) entry which is preliminary data.</text>
</comment>
<keyword evidence="3" id="KW-1185">Reference proteome</keyword>
<evidence type="ECO:0000256" key="1">
    <source>
        <dbReference type="SAM" id="MobiDB-lite"/>
    </source>
</evidence>
<proteinExistence type="predicted"/>
<dbReference type="Proteomes" id="UP001500454">
    <property type="component" value="Unassembled WGS sequence"/>
</dbReference>
<reference evidence="3" key="1">
    <citation type="journal article" date="2019" name="Int. J. Syst. Evol. Microbiol.">
        <title>The Global Catalogue of Microorganisms (GCM) 10K type strain sequencing project: providing services to taxonomists for standard genome sequencing and annotation.</title>
        <authorList>
            <consortium name="The Broad Institute Genomics Platform"/>
            <consortium name="The Broad Institute Genome Sequencing Center for Infectious Disease"/>
            <person name="Wu L."/>
            <person name="Ma J."/>
        </authorList>
    </citation>
    <scope>NUCLEOTIDE SEQUENCE [LARGE SCALE GENOMIC DNA]</scope>
    <source>
        <strain evidence="3">JCM 17924</strain>
    </source>
</reference>